<protein>
    <recommendedName>
        <fullName evidence="1">DUF4178 domain-containing protein</fullName>
    </recommendedName>
</protein>
<dbReference type="EMBL" id="FXXP01000003">
    <property type="protein sequence ID" value="SMX30238.1"/>
    <property type="molecule type" value="Genomic_DNA"/>
</dbReference>
<organism evidence="2 3">
    <name type="scientific">Pelagimonas phthalicica</name>
    <dbReference type="NCBI Taxonomy" id="1037362"/>
    <lineage>
        <taxon>Bacteria</taxon>
        <taxon>Pseudomonadati</taxon>
        <taxon>Pseudomonadota</taxon>
        <taxon>Alphaproteobacteria</taxon>
        <taxon>Rhodobacterales</taxon>
        <taxon>Roseobacteraceae</taxon>
        <taxon>Pelagimonas</taxon>
    </lineage>
</organism>
<proteinExistence type="predicted"/>
<gene>
    <name evidence="2" type="ORF">TRP8649_04381</name>
</gene>
<dbReference type="InterPro" id="IPR025235">
    <property type="entry name" value="DUF4178"/>
</dbReference>
<accession>A0A238JHT7</accession>
<evidence type="ECO:0000259" key="1">
    <source>
        <dbReference type="Pfam" id="PF13785"/>
    </source>
</evidence>
<dbReference type="AlphaFoldDB" id="A0A238JHT7"/>
<sequence length="211" mass="23451">MHGQPAGMKSFNCPNCGNQVEQALDIIKMTTCTSCGTSLFLADDKALTAGQGGEMHDTPLLFGIGDQVVLGSFRIDIYGHARYSYGRGFWDEFWGVDGRGDPYWVSVDEGDIVLQEACPKKGGPRIKGQPRLGEKVMFERRTYRVNEIETAECVAVRGSFDEQIDVGDTHTFLNATNQSGELLSGEFWDGGEKWFQGDWYDPFEIKVVRGT</sequence>
<feature type="domain" description="DUF4178" evidence="1">
    <location>
        <begin position="64"/>
        <end position="202"/>
    </location>
</feature>
<evidence type="ECO:0000313" key="3">
    <source>
        <dbReference type="Proteomes" id="UP000225972"/>
    </source>
</evidence>
<dbReference type="Proteomes" id="UP000225972">
    <property type="component" value="Unassembled WGS sequence"/>
</dbReference>
<reference evidence="3" key="1">
    <citation type="submission" date="2017-05" db="EMBL/GenBank/DDBJ databases">
        <authorList>
            <person name="Rodrigo-Torres L."/>
            <person name="Arahal R. D."/>
            <person name="Lucena T."/>
        </authorList>
    </citation>
    <scope>NUCLEOTIDE SEQUENCE [LARGE SCALE GENOMIC DNA]</scope>
    <source>
        <strain evidence="3">CECT 8649</strain>
    </source>
</reference>
<evidence type="ECO:0000313" key="2">
    <source>
        <dbReference type="EMBL" id="SMX30238.1"/>
    </source>
</evidence>
<dbReference type="Pfam" id="PF13785">
    <property type="entry name" value="DUF4178"/>
    <property type="match status" value="1"/>
</dbReference>
<name>A0A238JHT7_9RHOB</name>
<keyword evidence="3" id="KW-1185">Reference proteome</keyword>